<evidence type="ECO:0000256" key="1">
    <source>
        <dbReference type="ARBA" id="ARBA00010090"/>
    </source>
</evidence>
<reference evidence="4 5" key="1">
    <citation type="submission" date="2024-08" db="EMBL/GenBank/DDBJ databases">
        <title>Gnathostoma spinigerum genome.</title>
        <authorList>
            <person name="Gonzalez-Bertolin B."/>
            <person name="Monzon S."/>
            <person name="Zaballos A."/>
            <person name="Jimenez P."/>
            <person name="Dekumyoy P."/>
            <person name="Varona S."/>
            <person name="Cuesta I."/>
            <person name="Sumanam S."/>
            <person name="Adisakwattana P."/>
            <person name="Gasser R.B."/>
            <person name="Hernandez-Gonzalez A."/>
            <person name="Young N.D."/>
            <person name="Perteguer M.J."/>
        </authorList>
    </citation>
    <scope>NUCLEOTIDE SEQUENCE [LARGE SCALE GENOMIC DNA]</scope>
    <source>
        <strain evidence="4">AL3</strain>
        <tissue evidence="4">Liver</tissue>
    </source>
</reference>
<dbReference type="AlphaFoldDB" id="A0ABD6EGG0"/>
<evidence type="ECO:0000256" key="3">
    <source>
        <dbReference type="SAM" id="Phobius"/>
    </source>
</evidence>
<keyword evidence="3" id="KW-0472">Membrane</keyword>
<evidence type="ECO:0008006" key="6">
    <source>
        <dbReference type="Google" id="ProtNLM"/>
    </source>
</evidence>
<evidence type="ECO:0000313" key="5">
    <source>
        <dbReference type="Proteomes" id="UP001608902"/>
    </source>
</evidence>
<dbReference type="PANTHER" id="PTHR14096:SF28">
    <property type="entry name" value="APOLIPOPROTEIN L, 1-RELATED"/>
    <property type="match status" value="1"/>
</dbReference>
<keyword evidence="5" id="KW-1185">Reference proteome</keyword>
<sequence>MNDSSVDCDSNRKTNDEFASPYNDIVKDSREQRNFLIKSFANIYKSFKANRENLLTELKNIADECNRVKKNCAISKVATSSIGIVGGTAAIVGTVSFPPLFIGGLMIAGLSSISSIGTSAFEYVIFHKSLRKVRYLLNDDRELAEKLEAVFEAILFSDLFDIQSRKERYEDVDDTENKGAPENRLHLTMNLGSGVLKGAASIGARSIGTGVVETSAVVFRGIARTAIGIGILIDSYEAVMSSKHLATRAESEIAAKIAIYLEKLQKELDMVVETVKITGLLDYAFE</sequence>
<feature type="transmembrane region" description="Helical" evidence="3">
    <location>
        <begin position="77"/>
        <end position="95"/>
    </location>
</feature>
<feature type="transmembrane region" description="Helical" evidence="3">
    <location>
        <begin position="101"/>
        <end position="126"/>
    </location>
</feature>
<comment type="similarity">
    <text evidence="1">Belongs to the apolipoprotein L family.</text>
</comment>
<dbReference type="InterPro" id="IPR008405">
    <property type="entry name" value="ApoL"/>
</dbReference>
<evidence type="ECO:0000313" key="4">
    <source>
        <dbReference type="EMBL" id="MFH4979023.1"/>
    </source>
</evidence>
<gene>
    <name evidence="4" type="ORF">AB6A40_005732</name>
</gene>
<keyword evidence="3" id="KW-1133">Transmembrane helix</keyword>
<dbReference type="Pfam" id="PF05461">
    <property type="entry name" value="ApoL"/>
    <property type="match status" value="1"/>
</dbReference>
<dbReference type="PANTHER" id="PTHR14096">
    <property type="entry name" value="APOLIPOPROTEIN L"/>
    <property type="match status" value="1"/>
</dbReference>
<keyword evidence="3" id="KW-0812">Transmembrane</keyword>
<feature type="coiled-coil region" evidence="2">
    <location>
        <begin position="44"/>
        <end position="71"/>
    </location>
</feature>
<keyword evidence="2" id="KW-0175">Coiled coil</keyword>
<accession>A0ABD6EGG0</accession>
<comment type="caution">
    <text evidence="4">The sequence shown here is derived from an EMBL/GenBank/DDBJ whole genome shotgun (WGS) entry which is preliminary data.</text>
</comment>
<name>A0ABD6EGG0_9BILA</name>
<protein>
    <recommendedName>
        <fullName evidence="6">Apolipoprotein L3</fullName>
    </recommendedName>
</protein>
<evidence type="ECO:0000256" key="2">
    <source>
        <dbReference type="SAM" id="Coils"/>
    </source>
</evidence>
<proteinExistence type="inferred from homology"/>
<organism evidence="4 5">
    <name type="scientific">Gnathostoma spinigerum</name>
    <dbReference type="NCBI Taxonomy" id="75299"/>
    <lineage>
        <taxon>Eukaryota</taxon>
        <taxon>Metazoa</taxon>
        <taxon>Ecdysozoa</taxon>
        <taxon>Nematoda</taxon>
        <taxon>Chromadorea</taxon>
        <taxon>Rhabditida</taxon>
        <taxon>Spirurina</taxon>
        <taxon>Gnathostomatomorpha</taxon>
        <taxon>Gnathostomatoidea</taxon>
        <taxon>Gnathostomatidae</taxon>
        <taxon>Gnathostoma</taxon>
    </lineage>
</organism>
<dbReference type="EMBL" id="JBGFUD010003762">
    <property type="protein sequence ID" value="MFH4979023.1"/>
    <property type="molecule type" value="Genomic_DNA"/>
</dbReference>
<dbReference type="Proteomes" id="UP001608902">
    <property type="component" value="Unassembled WGS sequence"/>
</dbReference>